<dbReference type="GO" id="GO:0016671">
    <property type="term" value="F:oxidoreductase activity, acting on a sulfur group of donors, disulfide as acceptor"/>
    <property type="evidence" value="ECO:0007669"/>
    <property type="project" value="InterPro"/>
</dbReference>
<dbReference type="Proteomes" id="UP001303373">
    <property type="component" value="Chromosome 13"/>
</dbReference>
<dbReference type="EMBL" id="CP138592">
    <property type="protein sequence ID" value="WPH04600.1"/>
    <property type="molecule type" value="Genomic_DNA"/>
</dbReference>
<proteinExistence type="inferred from homology"/>
<gene>
    <name evidence="8" type="ORF">R9X50_00749200</name>
</gene>
<evidence type="ECO:0000256" key="2">
    <source>
        <dbReference type="ARBA" id="ARBA00005679"/>
    </source>
</evidence>
<keyword evidence="7" id="KW-1133">Transmembrane helix</keyword>
<dbReference type="AlphaFoldDB" id="A0AAQ3MB80"/>
<dbReference type="PANTHER" id="PTHR13234">
    <property type="entry name" value="GAMMA-INTERFERON INDUCIBLE LYSOSOMAL THIOL REDUCTASE GILT"/>
    <property type="match status" value="1"/>
</dbReference>
<keyword evidence="4" id="KW-0732">Signal</keyword>
<keyword evidence="5" id="KW-0325">Glycoprotein</keyword>
<organism evidence="8 9">
    <name type="scientific">Acrodontium crateriforme</name>
    <dbReference type="NCBI Taxonomy" id="150365"/>
    <lineage>
        <taxon>Eukaryota</taxon>
        <taxon>Fungi</taxon>
        <taxon>Dikarya</taxon>
        <taxon>Ascomycota</taxon>
        <taxon>Pezizomycotina</taxon>
        <taxon>Dothideomycetes</taxon>
        <taxon>Dothideomycetidae</taxon>
        <taxon>Mycosphaerellales</taxon>
        <taxon>Teratosphaeriaceae</taxon>
        <taxon>Acrodontium</taxon>
    </lineage>
</organism>
<evidence type="ECO:0000256" key="7">
    <source>
        <dbReference type="SAM" id="Phobius"/>
    </source>
</evidence>
<feature type="transmembrane region" description="Helical" evidence="7">
    <location>
        <begin position="54"/>
        <end position="74"/>
    </location>
</feature>
<keyword evidence="9" id="KW-1185">Reference proteome</keyword>
<keyword evidence="7" id="KW-0472">Membrane</keyword>
<keyword evidence="3" id="KW-0964">Secreted</keyword>
<dbReference type="GO" id="GO:0005576">
    <property type="term" value="C:extracellular region"/>
    <property type="evidence" value="ECO:0007669"/>
    <property type="project" value="UniProtKB-SubCell"/>
</dbReference>
<name>A0AAQ3MB80_9PEZI</name>
<reference evidence="8 9" key="1">
    <citation type="submission" date="2023-11" db="EMBL/GenBank/DDBJ databases">
        <title>An acidophilic fungus is an integral part of prey digestion in a carnivorous sundew plant.</title>
        <authorList>
            <person name="Tsai I.J."/>
        </authorList>
    </citation>
    <scope>NUCLEOTIDE SEQUENCE [LARGE SCALE GENOMIC DNA]</scope>
    <source>
        <strain evidence="8">169a</strain>
    </source>
</reference>
<dbReference type="Pfam" id="PF03227">
    <property type="entry name" value="GILT"/>
    <property type="match status" value="1"/>
</dbReference>
<accession>A0AAQ3MB80</accession>
<sequence>MANTEKQPLLFRQPGDVESHEPSLSELQREVHKAQRRYIKAWSRTTGGKWHQRVMWIVTGIMVVSMLFGLTLIFNEAESEEEKPNTRVPLEAHIMSKCPDARDCLHDLILPTMITVSNKVDFRLSYIGKLTDHDDGVECMHGSEECLGNLIEICAAHAYPDPKIYLGFTMCLSKAYEDIPRRSLVEDCALEHGMSLERLNHCTMQDDGTMSSDLLKESFNRSSNAGVTKSCTVRLNGKIRCIRDGGEWSDCEGGSSPEDLIWDIRELTSLA</sequence>
<evidence type="ECO:0000256" key="5">
    <source>
        <dbReference type="ARBA" id="ARBA00023180"/>
    </source>
</evidence>
<feature type="compositionally biased region" description="Basic and acidic residues" evidence="6">
    <location>
        <begin position="15"/>
        <end position="24"/>
    </location>
</feature>
<comment type="similarity">
    <text evidence="2">Belongs to the GILT family.</text>
</comment>
<evidence type="ECO:0000313" key="9">
    <source>
        <dbReference type="Proteomes" id="UP001303373"/>
    </source>
</evidence>
<comment type="subcellular location">
    <subcellularLocation>
        <location evidence="1">Secreted</location>
    </subcellularLocation>
</comment>
<evidence type="ECO:0000256" key="3">
    <source>
        <dbReference type="ARBA" id="ARBA00022525"/>
    </source>
</evidence>
<dbReference type="PANTHER" id="PTHR13234:SF8">
    <property type="entry name" value="GAMMA-INTERFERON-INDUCIBLE LYSOSOMAL THIOL REDUCTASE"/>
    <property type="match status" value="1"/>
</dbReference>
<keyword evidence="7" id="KW-0812">Transmembrane</keyword>
<feature type="region of interest" description="Disordered" evidence="6">
    <location>
        <begin position="1"/>
        <end position="24"/>
    </location>
</feature>
<protein>
    <submittedName>
        <fullName evidence="8">Uncharacterized protein</fullName>
    </submittedName>
</protein>
<evidence type="ECO:0000256" key="1">
    <source>
        <dbReference type="ARBA" id="ARBA00004613"/>
    </source>
</evidence>
<evidence type="ECO:0000256" key="6">
    <source>
        <dbReference type="SAM" id="MobiDB-lite"/>
    </source>
</evidence>
<evidence type="ECO:0000313" key="8">
    <source>
        <dbReference type="EMBL" id="WPH04600.1"/>
    </source>
</evidence>
<evidence type="ECO:0000256" key="4">
    <source>
        <dbReference type="ARBA" id="ARBA00022729"/>
    </source>
</evidence>
<dbReference type="InterPro" id="IPR004911">
    <property type="entry name" value="Interferon-induced_GILT"/>
</dbReference>